<proteinExistence type="predicted"/>
<reference evidence="1" key="1">
    <citation type="journal article" date="2022" name="Int. J. Mol. Sci.">
        <title>Draft Genome of Tanacetum Coccineum: Genomic Comparison of Closely Related Tanacetum-Family Plants.</title>
        <authorList>
            <person name="Yamashiro T."/>
            <person name="Shiraishi A."/>
            <person name="Nakayama K."/>
            <person name="Satake H."/>
        </authorList>
    </citation>
    <scope>NUCLEOTIDE SEQUENCE</scope>
</reference>
<protein>
    <submittedName>
        <fullName evidence="1">Uncharacterized protein</fullName>
    </submittedName>
</protein>
<dbReference type="EMBL" id="BQNB010012270">
    <property type="protein sequence ID" value="GJT01441.1"/>
    <property type="molecule type" value="Genomic_DNA"/>
</dbReference>
<dbReference type="Proteomes" id="UP001151760">
    <property type="component" value="Unassembled WGS sequence"/>
</dbReference>
<organism evidence="1 2">
    <name type="scientific">Tanacetum coccineum</name>
    <dbReference type="NCBI Taxonomy" id="301880"/>
    <lineage>
        <taxon>Eukaryota</taxon>
        <taxon>Viridiplantae</taxon>
        <taxon>Streptophyta</taxon>
        <taxon>Embryophyta</taxon>
        <taxon>Tracheophyta</taxon>
        <taxon>Spermatophyta</taxon>
        <taxon>Magnoliopsida</taxon>
        <taxon>eudicotyledons</taxon>
        <taxon>Gunneridae</taxon>
        <taxon>Pentapetalae</taxon>
        <taxon>asterids</taxon>
        <taxon>campanulids</taxon>
        <taxon>Asterales</taxon>
        <taxon>Asteraceae</taxon>
        <taxon>Asteroideae</taxon>
        <taxon>Anthemideae</taxon>
        <taxon>Anthemidinae</taxon>
        <taxon>Tanacetum</taxon>
    </lineage>
</organism>
<gene>
    <name evidence="1" type="ORF">Tco_0822610</name>
</gene>
<evidence type="ECO:0000313" key="1">
    <source>
        <dbReference type="EMBL" id="GJT01441.1"/>
    </source>
</evidence>
<evidence type="ECO:0000313" key="2">
    <source>
        <dbReference type="Proteomes" id="UP001151760"/>
    </source>
</evidence>
<name>A0ABQ5AJR3_9ASTR</name>
<comment type="caution">
    <text evidence="1">The sequence shown here is derived from an EMBL/GenBank/DDBJ whole genome shotgun (WGS) entry which is preliminary data.</text>
</comment>
<reference evidence="1" key="2">
    <citation type="submission" date="2022-01" db="EMBL/GenBank/DDBJ databases">
        <authorList>
            <person name="Yamashiro T."/>
            <person name="Shiraishi A."/>
            <person name="Satake H."/>
            <person name="Nakayama K."/>
        </authorList>
    </citation>
    <scope>NUCLEOTIDE SEQUENCE</scope>
</reference>
<accession>A0ABQ5AJR3</accession>
<keyword evidence="2" id="KW-1185">Reference proteome</keyword>
<sequence length="276" mass="30928">MPELMREGLFARMVMEHHDDAGVVVFISQAWGRLFDTSGPLVWELILEFLSTLRFGEVLLDLDAPDTIQFQLGGARRRLSWKQFILALRLHTGEEIESPSFARDISTNGDFLGPPPSYTLIRDPVLRLCHRMMAHSIAGRSQAPEKVTVTDLFYLRGLDVESVNIPYLLARYLRRFAARRKSGDHISSGQFVARLAKHFRVLTAEILQRLMVITPTLPVIDMAELVRLQICIKIDDTWAWVALGPERQPDAAAGALEATEDAPVDDEGGQAVLALV</sequence>